<proteinExistence type="predicted"/>
<accession>A0A3P7LVH0</accession>
<reference evidence="1 2" key="1">
    <citation type="submission" date="2018-11" db="EMBL/GenBank/DDBJ databases">
        <authorList>
            <consortium name="Pathogen Informatics"/>
        </authorList>
    </citation>
    <scope>NUCLEOTIDE SEQUENCE [LARGE SCALE GENOMIC DNA]</scope>
</reference>
<name>A0A3P7LVH0_DIBLA</name>
<sequence>MESRGLLGGDLQTAGLSFGWIPLESDLFSLNLPELYTEYFLHSDTSWPHHFGQMLGQLLQEALGPGNSIEDANVSL</sequence>
<dbReference type="OrthoDB" id="10262528at2759"/>
<dbReference type="EMBL" id="UYRU01071520">
    <property type="protein sequence ID" value="VDN21125.1"/>
    <property type="molecule type" value="Genomic_DNA"/>
</dbReference>
<keyword evidence="2" id="KW-1185">Reference proteome</keyword>
<evidence type="ECO:0000313" key="1">
    <source>
        <dbReference type="EMBL" id="VDN21125.1"/>
    </source>
</evidence>
<dbReference type="Gene3D" id="3.40.50.1910">
    <property type="match status" value="1"/>
</dbReference>
<dbReference type="AlphaFoldDB" id="A0A3P7LVH0"/>
<gene>
    <name evidence="1" type="ORF">DILT_LOCUS13763</name>
</gene>
<evidence type="ECO:0000313" key="2">
    <source>
        <dbReference type="Proteomes" id="UP000281553"/>
    </source>
</evidence>
<organism evidence="1 2">
    <name type="scientific">Dibothriocephalus latus</name>
    <name type="common">Fish tapeworm</name>
    <name type="synonym">Diphyllobothrium latum</name>
    <dbReference type="NCBI Taxonomy" id="60516"/>
    <lineage>
        <taxon>Eukaryota</taxon>
        <taxon>Metazoa</taxon>
        <taxon>Spiralia</taxon>
        <taxon>Lophotrochozoa</taxon>
        <taxon>Platyhelminthes</taxon>
        <taxon>Cestoda</taxon>
        <taxon>Eucestoda</taxon>
        <taxon>Diphyllobothriidea</taxon>
        <taxon>Diphyllobothriidae</taxon>
        <taxon>Dibothriocephalus</taxon>
    </lineage>
</organism>
<protein>
    <submittedName>
        <fullName evidence="1">Uncharacterized protein</fullName>
    </submittedName>
</protein>
<dbReference type="Proteomes" id="UP000281553">
    <property type="component" value="Unassembled WGS sequence"/>
</dbReference>
<dbReference type="InterPro" id="IPR027482">
    <property type="entry name" value="Sec1-like_dom2"/>
</dbReference>